<proteinExistence type="predicted"/>
<organism evidence="3 4">
    <name type="scientific">Xenorhabdus innexi</name>
    <dbReference type="NCBI Taxonomy" id="290109"/>
    <lineage>
        <taxon>Bacteria</taxon>
        <taxon>Pseudomonadati</taxon>
        <taxon>Pseudomonadota</taxon>
        <taxon>Gammaproteobacteria</taxon>
        <taxon>Enterobacterales</taxon>
        <taxon>Morganellaceae</taxon>
        <taxon>Xenorhabdus</taxon>
    </lineage>
</organism>
<dbReference type="Proteomes" id="UP000224871">
    <property type="component" value="Unassembled WGS sequence"/>
</dbReference>
<dbReference type="GO" id="GO:0008237">
    <property type="term" value="F:metallopeptidase activity"/>
    <property type="evidence" value="ECO:0007669"/>
    <property type="project" value="InterPro"/>
</dbReference>
<dbReference type="Proteomes" id="UP000196435">
    <property type="component" value="Unassembled WGS sequence"/>
</dbReference>
<accession>A0A1N6MWH3</accession>
<dbReference type="SUPFAM" id="SSF55486">
    <property type="entry name" value="Metalloproteases ('zincins'), catalytic domain"/>
    <property type="match status" value="1"/>
</dbReference>
<dbReference type="AlphaFoldDB" id="A0A1N6MWH3"/>
<dbReference type="OrthoDB" id="6440690at2"/>
<evidence type="ECO:0000313" key="5">
    <source>
        <dbReference type="Proteomes" id="UP000224871"/>
    </source>
</evidence>
<evidence type="ECO:0000256" key="1">
    <source>
        <dbReference type="SAM" id="SignalP"/>
    </source>
</evidence>
<dbReference type="EMBL" id="FTLG01000082">
    <property type="protein sequence ID" value="SIP73079.1"/>
    <property type="molecule type" value="Genomic_DNA"/>
</dbReference>
<keyword evidence="5" id="KW-1185">Reference proteome</keyword>
<reference evidence="4" key="1">
    <citation type="submission" date="2016-12" db="EMBL/GenBank/DDBJ databases">
        <authorList>
            <person name="Gaudriault S."/>
        </authorList>
    </citation>
    <scope>NUCLEOTIDE SEQUENCE [LARGE SCALE GENOMIC DNA]</scope>
    <source>
        <strain evidence="4">HGB1681 (deposited as PTA-6826 in the American Type Culture Collection)</strain>
    </source>
</reference>
<sequence length="339" mass="38879">MKYSLLFLLLITYHVFAVNNYDPTARYKRNRHVYSAVFNNQIYSPVRFFNNRLRYRIDEHIGQVTINIGERTLTVDTAPLIRDAADMWNQQLASIQSPIQLVEIPQNPPAEVDFWITRANDEQENLLVPSPGDSRINFYARTTPVLPDEMRNHYASEHFSNPGIVIANTFYTTEKDFNTFKNMLLAKYSEQKIADIFVYFIIAHEFGHALGLAHPMLEDSNYIETRGVPINTDRGDLLSLAITAQLSLGEDDARVPIMTQNPMYFLYLYDQRKSERISSDDIGPSQLELSAIEMENACGSRSSSKYKSNSVSSDTCKEKPDIFYPVALKLLPIYQIAMF</sequence>
<feature type="signal peptide" evidence="1">
    <location>
        <begin position="1"/>
        <end position="17"/>
    </location>
</feature>
<evidence type="ECO:0000313" key="2">
    <source>
        <dbReference type="EMBL" id="PHM29475.1"/>
    </source>
</evidence>
<feature type="chain" id="PRO_5013133991" description="Peptidase M10 metallopeptidase domain-containing protein" evidence="1">
    <location>
        <begin position="18"/>
        <end position="339"/>
    </location>
</feature>
<dbReference type="Gene3D" id="3.40.390.10">
    <property type="entry name" value="Collagenase (Catalytic Domain)"/>
    <property type="match status" value="1"/>
</dbReference>
<evidence type="ECO:0008006" key="6">
    <source>
        <dbReference type="Google" id="ProtNLM"/>
    </source>
</evidence>
<reference evidence="3" key="2">
    <citation type="submission" date="2016-12" db="EMBL/GenBank/DDBJ databases">
        <authorList>
            <person name="Song W.-J."/>
            <person name="Kurnit D.M."/>
        </authorList>
    </citation>
    <scope>NUCLEOTIDE SEQUENCE [LARGE SCALE GENOMIC DNA]</scope>
    <source>
        <strain evidence="3">HGB1681</strain>
    </source>
</reference>
<evidence type="ECO:0000313" key="3">
    <source>
        <dbReference type="EMBL" id="SIP73079.1"/>
    </source>
</evidence>
<keyword evidence="1" id="KW-0732">Signal</keyword>
<dbReference type="RefSeq" id="WP_086956291.1">
    <property type="nucleotide sequence ID" value="NZ_CAWNQC010000280.1"/>
</dbReference>
<dbReference type="EMBL" id="NIBU01000079">
    <property type="protein sequence ID" value="PHM29475.1"/>
    <property type="molecule type" value="Genomic_DNA"/>
</dbReference>
<protein>
    <recommendedName>
        <fullName evidence="6">Peptidase M10 metallopeptidase domain-containing protein</fullName>
    </recommendedName>
</protein>
<evidence type="ECO:0000313" key="4">
    <source>
        <dbReference type="Proteomes" id="UP000196435"/>
    </source>
</evidence>
<gene>
    <name evidence="2" type="ORF">Xinn_03652</name>
    <name evidence="3" type="ORF">XIS1_1720010</name>
</gene>
<dbReference type="InterPro" id="IPR024079">
    <property type="entry name" value="MetalloPept_cat_dom_sf"/>
</dbReference>
<name>A0A1N6MWH3_9GAMM</name>
<reference evidence="2 5" key="3">
    <citation type="journal article" date="2017" name="Nat. Microbiol.">
        <title>Natural product diversity associated with the nematode symbionts Photorhabdus and Xenorhabdus.</title>
        <authorList>
            <person name="Tobias N.J."/>
            <person name="Wolff H."/>
            <person name="Djahanschiri B."/>
            <person name="Grundmann F."/>
            <person name="Kronenwerth M."/>
            <person name="Shi Y.M."/>
            <person name="Simonyi S."/>
            <person name="Grun P."/>
            <person name="Shapiro-Ilan D."/>
            <person name="Pidot S.J."/>
            <person name="Stinear T.P."/>
            <person name="Ebersberger I."/>
            <person name="Bode H.B."/>
        </authorList>
    </citation>
    <scope>NUCLEOTIDE SEQUENCE [LARGE SCALE GENOMIC DNA]</scope>
    <source>
        <strain evidence="2 5">DSM 16336</strain>
    </source>
</reference>